<protein>
    <submittedName>
        <fullName evidence="10">RND transporter</fullName>
    </submittedName>
</protein>
<dbReference type="Gene3D" id="1.10.287.470">
    <property type="entry name" value="Helix hairpin bin"/>
    <property type="match status" value="1"/>
</dbReference>
<dbReference type="PANTHER" id="PTHR30158:SF3">
    <property type="entry name" value="MULTIDRUG EFFLUX PUMP SUBUNIT ACRA-RELATED"/>
    <property type="match status" value="1"/>
</dbReference>
<dbReference type="RefSeq" id="WP_032630353.1">
    <property type="nucleotide sequence ID" value="NZ_JPQU01000056.1"/>
</dbReference>
<dbReference type="Gene3D" id="2.40.50.100">
    <property type="match status" value="1"/>
</dbReference>
<dbReference type="SUPFAM" id="SSF111369">
    <property type="entry name" value="HlyD-like secretion proteins"/>
    <property type="match status" value="1"/>
</dbReference>
<accession>A0A085VDJ6</accession>
<dbReference type="Pfam" id="PF25967">
    <property type="entry name" value="RND-MFP_C"/>
    <property type="match status" value="1"/>
</dbReference>
<dbReference type="InterPro" id="IPR006143">
    <property type="entry name" value="RND_pump_MFP"/>
</dbReference>
<reference evidence="10 11" key="1">
    <citation type="submission" date="2014-07" db="EMBL/GenBank/DDBJ databases">
        <title>Draft Genome Sequences of Environmental Pseudomonas syringae strains.</title>
        <authorList>
            <person name="Baltrus D.A."/>
            <person name="Berge O."/>
            <person name="Morris C."/>
        </authorList>
    </citation>
    <scope>NUCLEOTIDE SEQUENCE [LARGE SCALE GENOMIC DNA]</scope>
    <source>
        <strain evidence="10 11">GAW0119</strain>
    </source>
</reference>
<dbReference type="Gene3D" id="2.40.420.20">
    <property type="match status" value="1"/>
</dbReference>
<keyword evidence="11" id="KW-1185">Reference proteome</keyword>
<dbReference type="Gene3D" id="2.40.30.170">
    <property type="match status" value="1"/>
</dbReference>
<dbReference type="PATRIC" id="fig|317.175.peg.4031"/>
<dbReference type="InterPro" id="IPR058625">
    <property type="entry name" value="MdtA-like_BSH"/>
</dbReference>
<feature type="domain" description="Multidrug resistance protein MdtA-like alpha-helical hairpin" evidence="6">
    <location>
        <begin position="104"/>
        <end position="172"/>
    </location>
</feature>
<dbReference type="GO" id="GO:0046677">
    <property type="term" value="P:response to antibiotic"/>
    <property type="evidence" value="ECO:0007669"/>
    <property type="project" value="TreeGrafter"/>
</dbReference>
<feature type="domain" description="Multidrug resistance protein MdtA-like barrel-sandwich hybrid" evidence="7">
    <location>
        <begin position="62"/>
        <end position="205"/>
    </location>
</feature>
<evidence type="ECO:0000256" key="1">
    <source>
        <dbReference type="ARBA" id="ARBA00004519"/>
    </source>
</evidence>
<dbReference type="Pfam" id="PF25944">
    <property type="entry name" value="Beta-barrel_RND"/>
    <property type="match status" value="1"/>
</dbReference>
<gene>
    <name evidence="10" type="ORF">IV01_19335</name>
</gene>
<evidence type="ECO:0000313" key="10">
    <source>
        <dbReference type="EMBL" id="KFE53509.1"/>
    </source>
</evidence>
<dbReference type="FunFam" id="2.40.420.20:FF:000001">
    <property type="entry name" value="Efflux RND transporter periplasmic adaptor subunit"/>
    <property type="match status" value="1"/>
</dbReference>
<dbReference type="Proteomes" id="UP000028631">
    <property type="component" value="Unassembled WGS sequence"/>
</dbReference>
<evidence type="ECO:0000256" key="5">
    <source>
        <dbReference type="SAM" id="SignalP"/>
    </source>
</evidence>
<feature type="chain" id="PRO_5001798775" evidence="5">
    <location>
        <begin position="23"/>
        <end position="387"/>
    </location>
</feature>
<dbReference type="PANTHER" id="PTHR30158">
    <property type="entry name" value="ACRA/E-RELATED COMPONENT OF DRUG EFFLUX TRANSPORTER"/>
    <property type="match status" value="1"/>
</dbReference>
<dbReference type="InterPro" id="IPR058626">
    <property type="entry name" value="MdtA-like_b-barrel"/>
</dbReference>
<dbReference type="InterPro" id="IPR058627">
    <property type="entry name" value="MdtA-like_C"/>
</dbReference>
<organism evidence="10 11">
    <name type="scientific">Pseudomonas syringae</name>
    <dbReference type="NCBI Taxonomy" id="317"/>
    <lineage>
        <taxon>Bacteria</taxon>
        <taxon>Pseudomonadati</taxon>
        <taxon>Pseudomonadota</taxon>
        <taxon>Gammaproteobacteria</taxon>
        <taxon>Pseudomonadales</taxon>
        <taxon>Pseudomonadaceae</taxon>
        <taxon>Pseudomonas</taxon>
    </lineage>
</organism>
<dbReference type="Pfam" id="PF25876">
    <property type="entry name" value="HH_MFP_RND"/>
    <property type="match status" value="1"/>
</dbReference>
<dbReference type="InterPro" id="IPR058624">
    <property type="entry name" value="MdtA-like_HH"/>
</dbReference>
<feature type="domain" description="Multidrug resistance protein MdtA-like C-terminal permuted SH3" evidence="9">
    <location>
        <begin position="305"/>
        <end position="364"/>
    </location>
</feature>
<comment type="caution">
    <text evidence="10">The sequence shown here is derived from an EMBL/GenBank/DDBJ whole genome shotgun (WGS) entry which is preliminary data.</text>
</comment>
<dbReference type="PROSITE" id="PS51257">
    <property type="entry name" value="PROKAR_LIPOPROTEIN"/>
    <property type="match status" value="1"/>
</dbReference>
<evidence type="ECO:0000256" key="4">
    <source>
        <dbReference type="ARBA" id="ARBA00023054"/>
    </source>
</evidence>
<proteinExistence type="inferred from homology"/>
<dbReference type="EMBL" id="JPQU01000056">
    <property type="protein sequence ID" value="KFE53509.1"/>
    <property type="molecule type" value="Genomic_DNA"/>
</dbReference>
<evidence type="ECO:0000256" key="2">
    <source>
        <dbReference type="ARBA" id="ARBA00009477"/>
    </source>
</evidence>
<feature type="signal peptide" evidence="5">
    <location>
        <begin position="1"/>
        <end position="22"/>
    </location>
</feature>
<keyword evidence="4" id="KW-0175">Coiled coil</keyword>
<keyword evidence="3" id="KW-0813">Transport</keyword>
<dbReference type="GO" id="GO:0022857">
    <property type="term" value="F:transmembrane transporter activity"/>
    <property type="evidence" value="ECO:0007669"/>
    <property type="project" value="InterPro"/>
</dbReference>
<comment type="similarity">
    <text evidence="2">Belongs to the membrane fusion protein (MFP) (TC 8.A.1) family.</text>
</comment>
<comment type="subcellular location">
    <subcellularLocation>
        <location evidence="1">Cell inner membrane</location>
        <topology evidence="1">Lipid-anchor</topology>
    </subcellularLocation>
</comment>
<evidence type="ECO:0000313" key="11">
    <source>
        <dbReference type="Proteomes" id="UP000028631"/>
    </source>
</evidence>
<keyword evidence="5" id="KW-0732">Signal</keyword>
<evidence type="ECO:0000259" key="8">
    <source>
        <dbReference type="Pfam" id="PF25944"/>
    </source>
</evidence>
<evidence type="ECO:0000259" key="9">
    <source>
        <dbReference type="Pfam" id="PF25967"/>
    </source>
</evidence>
<feature type="domain" description="Multidrug resistance protein MdtA-like beta-barrel" evidence="8">
    <location>
        <begin position="209"/>
        <end position="298"/>
    </location>
</feature>
<dbReference type="OrthoDB" id="9800613at2"/>
<evidence type="ECO:0000259" key="6">
    <source>
        <dbReference type="Pfam" id="PF25876"/>
    </source>
</evidence>
<evidence type="ECO:0000256" key="3">
    <source>
        <dbReference type="ARBA" id="ARBA00022448"/>
    </source>
</evidence>
<dbReference type="AlphaFoldDB" id="A0A085VDJ6"/>
<dbReference type="NCBIfam" id="TIGR01730">
    <property type="entry name" value="RND_mfp"/>
    <property type="match status" value="1"/>
</dbReference>
<evidence type="ECO:0000259" key="7">
    <source>
        <dbReference type="Pfam" id="PF25917"/>
    </source>
</evidence>
<name>A0A085VDJ6_PSESX</name>
<sequence>MPSFFRLDPYRLLLCVGFAVLAACSEPPASQDMPPPQVSVETVKTQPLTITTELNGRLVSPRTAEVRARVAGIVLQRVYREGTDVKQGDVLFRIDPAPFQADVESAEAALRKAEANQYQTRLQADRYAELVKIDAVSRQESENARAGFLQAQADVASTRAALKRSRLNLGYATVRAPISGRISRAMVTEGALVGQGDATALATIQQLQPIYADINQSTRQISELRRALRQGQLQQLDRGQITATLIQEDGSPYPLKGQLLFSDLTVDQSTGQIVLRSEFPNPQSELLPGSFIRVKLDQAHVADGITIAQRAVQRDAAGKALVMIVDAEGKTRERAIELGGVQNNRWIVKAGLNAGDRVVVSGLQHVQPGIAVTAEEEGAKSPAREQK</sequence>
<dbReference type="GO" id="GO:0005886">
    <property type="term" value="C:plasma membrane"/>
    <property type="evidence" value="ECO:0007669"/>
    <property type="project" value="UniProtKB-SubCell"/>
</dbReference>
<dbReference type="Pfam" id="PF25917">
    <property type="entry name" value="BSH_RND"/>
    <property type="match status" value="1"/>
</dbReference>